<sequence length="213" mass="22614">MSGYGHSECAAGVEHLTCDGSCHSCVADNISHKNGNGSDHANVAANTSHKDGNGSDHSKVEANEMAINNMVSIVQASKLGVADNDTTSLVFDFVPSKIVLSFNGALTRVLQTDGKSTNSGHCVITITGTNTFTSNMNNIAHQWNDEINKGVSYLFQDHSDYIIIMRSGIGSTGLAGYIVATATWTTATKTLLITWQQTNTVPEETFVELVATA</sequence>
<proteinExistence type="predicted"/>
<accession>X0WR44</accession>
<protein>
    <submittedName>
        <fullName evidence="2">Uncharacterized protein</fullName>
    </submittedName>
</protein>
<feature type="compositionally biased region" description="Basic and acidic residues" evidence="1">
    <location>
        <begin position="48"/>
        <end position="58"/>
    </location>
</feature>
<feature type="compositionally biased region" description="Polar residues" evidence="1">
    <location>
        <begin position="36"/>
        <end position="47"/>
    </location>
</feature>
<gene>
    <name evidence="2" type="ORF">S01H1_57824</name>
</gene>
<reference evidence="2" key="1">
    <citation type="journal article" date="2014" name="Front. Microbiol.">
        <title>High frequency of phylogenetically diverse reductive dehalogenase-homologous genes in deep subseafloor sedimentary metagenomes.</title>
        <authorList>
            <person name="Kawai M."/>
            <person name="Futagami T."/>
            <person name="Toyoda A."/>
            <person name="Takaki Y."/>
            <person name="Nishi S."/>
            <person name="Hori S."/>
            <person name="Arai W."/>
            <person name="Tsubouchi T."/>
            <person name="Morono Y."/>
            <person name="Uchiyama I."/>
            <person name="Ito T."/>
            <person name="Fujiyama A."/>
            <person name="Inagaki F."/>
            <person name="Takami H."/>
        </authorList>
    </citation>
    <scope>NUCLEOTIDE SEQUENCE</scope>
    <source>
        <strain evidence="2">Expedition CK06-06</strain>
    </source>
</reference>
<feature type="non-terminal residue" evidence="2">
    <location>
        <position position="213"/>
    </location>
</feature>
<name>X0WR44_9ZZZZ</name>
<evidence type="ECO:0000256" key="1">
    <source>
        <dbReference type="SAM" id="MobiDB-lite"/>
    </source>
</evidence>
<dbReference type="EMBL" id="BARS01037736">
    <property type="protein sequence ID" value="GAG15171.1"/>
    <property type="molecule type" value="Genomic_DNA"/>
</dbReference>
<feature type="region of interest" description="Disordered" evidence="1">
    <location>
        <begin position="36"/>
        <end position="58"/>
    </location>
</feature>
<dbReference type="AlphaFoldDB" id="X0WR44"/>
<comment type="caution">
    <text evidence="2">The sequence shown here is derived from an EMBL/GenBank/DDBJ whole genome shotgun (WGS) entry which is preliminary data.</text>
</comment>
<evidence type="ECO:0000313" key="2">
    <source>
        <dbReference type="EMBL" id="GAG15171.1"/>
    </source>
</evidence>
<organism evidence="2">
    <name type="scientific">marine sediment metagenome</name>
    <dbReference type="NCBI Taxonomy" id="412755"/>
    <lineage>
        <taxon>unclassified sequences</taxon>
        <taxon>metagenomes</taxon>
        <taxon>ecological metagenomes</taxon>
    </lineage>
</organism>